<protein>
    <submittedName>
        <fullName evidence="2">Helix-turn-helix domain-containing protein</fullName>
    </submittedName>
</protein>
<accession>A0ABZ2I167</accession>
<organism evidence="2 3">
    <name type="scientific">Pelagibacterium nitratireducens</name>
    <dbReference type="NCBI Taxonomy" id="1046114"/>
    <lineage>
        <taxon>Bacteria</taxon>
        <taxon>Pseudomonadati</taxon>
        <taxon>Pseudomonadota</taxon>
        <taxon>Alphaproteobacteria</taxon>
        <taxon>Hyphomicrobiales</taxon>
        <taxon>Devosiaceae</taxon>
        <taxon>Pelagibacterium</taxon>
    </lineage>
</organism>
<proteinExistence type="predicted"/>
<gene>
    <name evidence="2" type="ORF">V6617_16840</name>
</gene>
<feature type="domain" description="Helix-turn-helix" evidence="1">
    <location>
        <begin position="11"/>
        <end position="64"/>
    </location>
</feature>
<dbReference type="SUPFAM" id="SSF46955">
    <property type="entry name" value="Putative DNA-binding domain"/>
    <property type="match status" value="1"/>
</dbReference>
<reference evidence="2 3" key="1">
    <citation type="submission" date="2024-02" db="EMBL/GenBank/DDBJ databases">
        <title>Complete genome sequence of Pelagibacterium nitratireducens ZH15.</title>
        <authorList>
            <person name="Zhao L.H."/>
        </authorList>
    </citation>
    <scope>NUCLEOTIDE SEQUENCE [LARGE SCALE GENOMIC DNA]</scope>
    <source>
        <strain evidence="2 3">ZH15</strain>
    </source>
</reference>
<evidence type="ECO:0000313" key="2">
    <source>
        <dbReference type="EMBL" id="WWT32653.1"/>
    </source>
</evidence>
<sequence length="74" mass="8343">MMTAPAHDTILTVAQTCHRLSLSEPTLRRYIKAGIEGFPRKIQLGPRRVGFSSRDVAAYVDRQRQAAMHIPEHS</sequence>
<dbReference type="InterPro" id="IPR041657">
    <property type="entry name" value="HTH_17"/>
</dbReference>
<evidence type="ECO:0000259" key="1">
    <source>
        <dbReference type="Pfam" id="PF12728"/>
    </source>
</evidence>
<keyword evidence="3" id="KW-1185">Reference proteome</keyword>
<dbReference type="InterPro" id="IPR009061">
    <property type="entry name" value="DNA-bd_dom_put_sf"/>
</dbReference>
<dbReference type="Pfam" id="PF12728">
    <property type="entry name" value="HTH_17"/>
    <property type="match status" value="1"/>
</dbReference>
<dbReference type="Proteomes" id="UP001369958">
    <property type="component" value="Chromosome"/>
</dbReference>
<dbReference type="EMBL" id="CP146275">
    <property type="protein sequence ID" value="WWT32653.1"/>
    <property type="molecule type" value="Genomic_DNA"/>
</dbReference>
<evidence type="ECO:0000313" key="3">
    <source>
        <dbReference type="Proteomes" id="UP001369958"/>
    </source>
</evidence>
<dbReference type="RefSeq" id="WP_338608075.1">
    <property type="nucleotide sequence ID" value="NZ_CP146275.1"/>
</dbReference>
<name>A0ABZ2I167_9HYPH</name>